<dbReference type="AlphaFoldDB" id="A0A559IP72"/>
<protein>
    <submittedName>
        <fullName evidence="3">Flagellar protein FlgN</fullName>
    </submittedName>
</protein>
<dbReference type="SUPFAM" id="SSF140566">
    <property type="entry name" value="FlgN-like"/>
    <property type="match status" value="1"/>
</dbReference>
<keyword evidence="3" id="KW-0966">Cell projection</keyword>
<reference evidence="3 4" key="1">
    <citation type="submission" date="2019-07" db="EMBL/GenBank/DDBJ databases">
        <authorList>
            <person name="Kim J."/>
        </authorList>
    </citation>
    <scope>NUCLEOTIDE SEQUENCE [LARGE SCALE GENOMIC DNA]</scope>
    <source>
        <strain evidence="3 4">N4</strain>
    </source>
</reference>
<dbReference type="OrthoDB" id="2660802at2"/>
<dbReference type="RefSeq" id="WP_144991967.1">
    <property type="nucleotide sequence ID" value="NZ_VNJK01000002.1"/>
</dbReference>
<dbReference type="Proteomes" id="UP000318102">
    <property type="component" value="Unassembled WGS sequence"/>
</dbReference>
<feature type="region of interest" description="Disordered" evidence="2">
    <location>
        <begin position="142"/>
        <end position="165"/>
    </location>
</feature>
<evidence type="ECO:0000256" key="2">
    <source>
        <dbReference type="SAM" id="MobiDB-lite"/>
    </source>
</evidence>
<dbReference type="EMBL" id="VNJK01000002">
    <property type="protein sequence ID" value="TVX89454.1"/>
    <property type="molecule type" value="Genomic_DNA"/>
</dbReference>
<keyword evidence="3" id="KW-0969">Cilium</keyword>
<evidence type="ECO:0000313" key="3">
    <source>
        <dbReference type="EMBL" id="TVX89454.1"/>
    </source>
</evidence>
<evidence type="ECO:0000256" key="1">
    <source>
        <dbReference type="ARBA" id="ARBA00022795"/>
    </source>
</evidence>
<keyword evidence="1" id="KW-1005">Bacterial flagellum biogenesis</keyword>
<keyword evidence="3" id="KW-0282">Flagellum</keyword>
<proteinExistence type="predicted"/>
<accession>A0A559IP72</accession>
<gene>
    <name evidence="3" type="ORF">FPZ44_16875</name>
</gene>
<dbReference type="Gene3D" id="1.20.58.300">
    <property type="entry name" value="FlgN-like"/>
    <property type="match status" value="1"/>
</dbReference>
<name>A0A559IP72_9BACL</name>
<evidence type="ECO:0000313" key="4">
    <source>
        <dbReference type="Proteomes" id="UP000318102"/>
    </source>
</evidence>
<organism evidence="3 4">
    <name type="scientific">Paenibacillus agilis</name>
    <dbReference type="NCBI Taxonomy" id="3020863"/>
    <lineage>
        <taxon>Bacteria</taxon>
        <taxon>Bacillati</taxon>
        <taxon>Bacillota</taxon>
        <taxon>Bacilli</taxon>
        <taxon>Bacillales</taxon>
        <taxon>Paenibacillaceae</taxon>
        <taxon>Paenibacillus</taxon>
    </lineage>
</organism>
<dbReference type="Pfam" id="PF05130">
    <property type="entry name" value="FlgN"/>
    <property type="match status" value="1"/>
</dbReference>
<dbReference type="InterPro" id="IPR007809">
    <property type="entry name" value="FlgN-like"/>
</dbReference>
<keyword evidence="4" id="KW-1185">Reference proteome</keyword>
<sequence length="165" mass="19016">MSIKRVIAALDTLRVLHEQLLEIAEQKKGVITRNDVQALASLTSKENRILKLVTEADDERVAASLAFVQEKGIRSNLRLTVSELSRLVFQPEERLQLQDAQQSLNILLNRLKEENQFVRELLQQSLDFVDYSLNIMTSRPEDESLYRHPQQPQSKIGRSMFDTRA</sequence>
<dbReference type="InterPro" id="IPR036679">
    <property type="entry name" value="FlgN-like_sf"/>
</dbReference>
<comment type="caution">
    <text evidence="3">The sequence shown here is derived from an EMBL/GenBank/DDBJ whole genome shotgun (WGS) entry which is preliminary data.</text>
</comment>
<dbReference type="GO" id="GO:0044780">
    <property type="term" value="P:bacterial-type flagellum assembly"/>
    <property type="evidence" value="ECO:0007669"/>
    <property type="project" value="InterPro"/>
</dbReference>